<proteinExistence type="inferred from homology"/>
<keyword evidence="5" id="KW-0963">Cytoplasm</keyword>
<comment type="subcellular location">
    <subcellularLocation>
        <location evidence="2">Cytoplasm</location>
    </subcellularLocation>
    <subcellularLocation>
        <location evidence="10">Endomembrane system</location>
        <topology evidence="10">Peripheral membrane protein</topology>
        <orientation evidence="10">Cytoplasmic side</orientation>
    </subcellularLocation>
    <subcellularLocation>
        <location evidence="1">Endosome</location>
    </subcellularLocation>
</comment>
<dbReference type="GO" id="GO:0035091">
    <property type="term" value="F:phosphatidylinositol binding"/>
    <property type="evidence" value="ECO:0007669"/>
    <property type="project" value="InterPro"/>
</dbReference>
<comment type="similarity">
    <text evidence="3">Belongs to the sorting nexin family.</text>
</comment>
<dbReference type="Gene3D" id="3.30.1520.10">
    <property type="entry name" value="Phox-like domain"/>
    <property type="match status" value="1"/>
</dbReference>
<dbReference type="Pfam" id="PF00787">
    <property type="entry name" value="PX"/>
    <property type="match status" value="1"/>
</dbReference>
<gene>
    <name evidence="12" type="primary">snx11</name>
</gene>
<dbReference type="Bgee" id="ENSXETG00000038807">
    <property type="expression patterns" value="Expressed in 4-cell stage embryo and 12 other cell types or tissues"/>
</dbReference>
<dbReference type="SMART" id="SM00312">
    <property type="entry name" value="PX"/>
    <property type="match status" value="1"/>
</dbReference>
<name>A0A803JHF2_XENTR</name>
<keyword evidence="9" id="KW-0472">Membrane</keyword>
<dbReference type="GO" id="GO:0006886">
    <property type="term" value="P:intracellular protein transport"/>
    <property type="evidence" value="ECO:0007669"/>
    <property type="project" value="InterPro"/>
</dbReference>
<accession>A0A803JHF2</accession>
<dbReference type="PANTHER" id="PTHR46209:SF1">
    <property type="entry name" value="SORTING NEXIN-11"/>
    <property type="match status" value="1"/>
</dbReference>
<keyword evidence="6" id="KW-0967">Endosome</keyword>
<dbReference type="InterPro" id="IPR036871">
    <property type="entry name" value="PX_dom_sf"/>
</dbReference>
<reference evidence="12" key="2">
    <citation type="submission" date="2021-03" db="UniProtKB">
        <authorList>
            <consortium name="Ensembl"/>
        </authorList>
    </citation>
    <scope>IDENTIFICATION</scope>
</reference>
<evidence type="ECO:0000256" key="3">
    <source>
        <dbReference type="ARBA" id="ARBA00010883"/>
    </source>
</evidence>
<dbReference type="GO" id="GO:0005768">
    <property type="term" value="C:endosome"/>
    <property type="evidence" value="ECO:0007669"/>
    <property type="project" value="UniProtKB-SubCell"/>
</dbReference>
<sequence>MSQDNPDEEEFITIRVQDPRLQNEGSWASYVDYKIFLHVSPAHWVSCGSHSHTLPLSIGTKARHWHMAAEILQDPCYVIQTNSKAFTAKTSCVRRRYREFDWLRKRLQKNSGLVPVPALPGKLPFLVGNNDDFIERRRQGLQQFLEQIVQNMVLLSDSQLHLFLQSQLPLSEIEACVLGHRPYTATEAILNYAMSNQGWTQEENPSR</sequence>
<evidence type="ECO:0000256" key="6">
    <source>
        <dbReference type="ARBA" id="ARBA00022753"/>
    </source>
</evidence>
<evidence type="ECO:0000256" key="10">
    <source>
        <dbReference type="ARBA" id="ARBA00029433"/>
    </source>
</evidence>
<feature type="domain" description="PX" evidence="11">
    <location>
        <begin position="11"/>
        <end position="170"/>
    </location>
</feature>
<keyword evidence="4" id="KW-0813">Transport</keyword>
<evidence type="ECO:0000256" key="5">
    <source>
        <dbReference type="ARBA" id="ARBA00022490"/>
    </source>
</evidence>
<organism evidence="12">
    <name type="scientific">Xenopus tropicalis</name>
    <name type="common">Western clawed frog</name>
    <name type="synonym">Silurana tropicalis</name>
    <dbReference type="NCBI Taxonomy" id="8364"/>
    <lineage>
        <taxon>Eukaryota</taxon>
        <taxon>Metazoa</taxon>
        <taxon>Chordata</taxon>
        <taxon>Craniata</taxon>
        <taxon>Vertebrata</taxon>
        <taxon>Euteleostomi</taxon>
        <taxon>Amphibia</taxon>
        <taxon>Batrachia</taxon>
        <taxon>Anura</taxon>
        <taxon>Pipoidea</taxon>
        <taxon>Pipidae</taxon>
        <taxon>Xenopodinae</taxon>
        <taxon>Xenopus</taxon>
        <taxon>Silurana</taxon>
    </lineage>
</organism>
<keyword evidence="7" id="KW-0653">Protein transport</keyword>
<dbReference type="CDD" id="cd06898">
    <property type="entry name" value="PX_SNX10"/>
    <property type="match status" value="1"/>
</dbReference>
<evidence type="ECO:0000256" key="7">
    <source>
        <dbReference type="ARBA" id="ARBA00022927"/>
    </source>
</evidence>
<dbReference type="AlphaFoldDB" id="A0A803JHF2"/>
<evidence type="ECO:0000313" key="12">
    <source>
        <dbReference type="Ensembl" id="ENSXETP00000107367"/>
    </source>
</evidence>
<dbReference type="GeneTree" id="ENSGT00940000160113"/>
<reference evidence="12" key="1">
    <citation type="journal article" date="2010" name="Science">
        <title>The genome of the Western clawed frog Xenopus tropicalis.</title>
        <authorList>
            <person name="Hellsten U."/>
            <person name="Harland R.M."/>
            <person name="Gilchrist M.J."/>
            <person name="Hendrix D."/>
            <person name="Jurka J."/>
            <person name="Kapitonov V."/>
            <person name="Ovcharenko I."/>
            <person name="Putnam N.H."/>
            <person name="Shu S."/>
            <person name="Taher L."/>
            <person name="Blitz I.L."/>
            <person name="Blumberg B."/>
            <person name="Dichmann D.S."/>
            <person name="Dubchak I."/>
            <person name="Amaya E."/>
            <person name="Detter J.C."/>
            <person name="Fletcher R."/>
            <person name="Gerhard D.S."/>
            <person name="Goodstein D."/>
            <person name="Graves T."/>
            <person name="Grigoriev I.V."/>
            <person name="Grimwood J."/>
            <person name="Kawashima T."/>
            <person name="Lindquist E."/>
            <person name="Lucas S.M."/>
            <person name="Mead P.E."/>
            <person name="Mitros T."/>
            <person name="Ogino H."/>
            <person name="Ohta Y."/>
            <person name="Poliakov A.V."/>
            <person name="Pollet N."/>
            <person name="Robert J."/>
            <person name="Salamov A."/>
            <person name="Sater A.K."/>
            <person name="Schmutz J."/>
            <person name="Terry A."/>
            <person name="Vize P.D."/>
            <person name="Warren W.C."/>
            <person name="Wells D."/>
            <person name="Wills A."/>
            <person name="Wilson R.K."/>
            <person name="Zimmerman L.B."/>
            <person name="Zorn A.M."/>
            <person name="Grainger R."/>
            <person name="Grammer T."/>
            <person name="Khokha M.K."/>
            <person name="Richardson P.M."/>
            <person name="Rokhsar D.S."/>
        </authorList>
    </citation>
    <scope>NUCLEOTIDE SEQUENCE [LARGE SCALE GENOMIC DNA]</scope>
    <source>
        <strain evidence="12">Nigerian</strain>
    </source>
</reference>
<dbReference type="InterPro" id="IPR001683">
    <property type="entry name" value="PX_dom"/>
</dbReference>
<dbReference type="PROSITE" id="PS50195">
    <property type="entry name" value="PX"/>
    <property type="match status" value="1"/>
</dbReference>
<protein>
    <submittedName>
        <fullName evidence="12">Sorting nexin 11</fullName>
    </submittedName>
</protein>
<evidence type="ECO:0000256" key="8">
    <source>
        <dbReference type="ARBA" id="ARBA00023121"/>
    </source>
</evidence>
<evidence type="ECO:0000256" key="1">
    <source>
        <dbReference type="ARBA" id="ARBA00004177"/>
    </source>
</evidence>
<dbReference type="Ensembl" id="ENSXETT00000105459">
    <property type="protein sequence ID" value="ENSXETP00000107367"/>
    <property type="gene ID" value="ENSXETG00000038807"/>
</dbReference>
<dbReference type="InterPro" id="IPR043544">
    <property type="entry name" value="SNX10/11"/>
</dbReference>
<keyword evidence="8" id="KW-0446">Lipid-binding</keyword>
<evidence type="ECO:0000256" key="2">
    <source>
        <dbReference type="ARBA" id="ARBA00004496"/>
    </source>
</evidence>
<dbReference type="SUPFAM" id="SSF64268">
    <property type="entry name" value="PX domain"/>
    <property type="match status" value="1"/>
</dbReference>
<evidence type="ECO:0000259" key="11">
    <source>
        <dbReference type="PROSITE" id="PS50195"/>
    </source>
</evidence>
<dbReference type="PANTHER" id="PTHR46209">
    <property type="entry name" value="PX DOMAIN-CONTAINING PROTEIN"/>
    <property type="match status" value="1"/>
</dbReference>
<evidence type="ECO:0000256" key="9">
    <source>
        <dbReference type="ARBA" id="ARBA00023136"/>
    </source>
</evidence>
<evidence type="ECO:0000256" key="4">
    <source>
        <dbReference type="ARBA" id="ARBA00022448"/>
    </source>
</evidence>